<comment type="caution">
    <text evidence="1">The sequence shown here is derived from an EMBL/GenBank/DDBJ whole genome shotgun (WGS) entry which is preliminary data.</text>
</comment>
<dbReference type="Proteomes" id="UP000031572">
    <property type="component" value="Unassembled WGS sequence"/>
</dbReference>
<evidence type="ECO:0000313" key="1">
    <source>
        <dbReference type="EMBL" id="KIF80708.1"/>
    </source>
</evidence>
<sequence length="126" mass="14193">MEQQKLWVEPVGSIIVARLRGICTEEMLLECQARVLVLAQDTHQVKVLYDALEMEAPDVDLVFLQQRLEAETKQKLGSAQLRSAILVPNSRIALLSRIAFGASGDGEYRVFYNDMAQAIMWLEGRS</sequence>
<keyword evidence="2" id="KW-1185">Reference proteome</keyword>
<dbReference type="EMBL" id="JWJG01000028">
    <property type="protein sequence ID" value="KIF80708.1"/>
    <property type="molecule type" value="Genomic_DNA"/>
</dbReference>
<protein>
    <recommendedName>
        <fullName evidence="3">STAS/SEC14 domain-containing protein</fullName>
    </recommendedName>
</protein>
<dbReference type="AlphaFoldDB" id="A0A0C1Y0Y5"/>
<dbReference type="OrthoDB" id="8754449at2"/>
<name>A0A0C1Y0Y5_9BURK</name>
<evidence type="ECO:0008006" key="3">
    <source>
        <dbReference type="Google" id="ProtNLM"/>
    </source>
</evidence>
<reference evidence="1 2" key="1">
    <citation type="submission" date="2014-12" db="EMBL/GenBank/DDBJ databases">
        <title>Denitrispirillum autotrophicum gen. nov., sp. nov., Denitrifying, Facultatively Autotrophic Bacteria Isolated from Rice Paddy Soil.</title>
        <authorList>
            <person name="Ishii S."/>
            <person name="Ashida N."/>
            <person name="Ohno H."/>
            <person name="Otsuka S."/>
            <person name="Yokota A."/>
            <person name="Senoo K."/>
        </authorList>
    </citation>
    <scope>NUCLEOTIDE SEQUENCE [LARGE SCALE GENOMIC DNA]</scope>
    <source>
        <strain evidence="1 2">TSA66</strain>
    </source>
</reference>
<evidence type="ECO:0000313" key="2">
    <source>
        <dbReference type="Proteomes" id="UP000031572"/>
    </source>
</evidence>
<gene>
    <name evidence="1" type="ORF">TSA66_07615</name>
</gene>
<organism evidence="1 2">
    <name type="scientific">Noviherbaspirillum autotrophicum</name>
    <dbReference type="NCBI Taxonomy" id="709839"/>
    <lineage>
        <taxon>Bacteria</taxon>
        <taxon>Pseudomonadati</taxon>
        <taxon>Pseudomonadota</taxon>
        <taxon>Betaproteobacteria</taxon>
        <taxon>Burkholderiales</taxon>
        <taxon>Oxalobacteraceae</taxon>
        <taxon>Noviherbaspirillum</taxon>
    </lineage>
</organism>
<dbReference type="STRING" id="709839.TSA66_07615"/>
<proteinExistence type="predicted"/>
<dbReference type="RefSeq" id="WP_040039606.1">
    <property type="nucleotide sequence ID" value="NZ_JWJG01000028.1"/>
</dbReference>
<accession>A0A0C1Y0Y5</accession>